<dbReference type="Proteomes" id="UP000001219">
    <property type="component" value="Chromosome"/>
</dbReference>
<dbReference type="eggNOG" id="ENOG50331Q0">
    <property type="taxonomic scope" value="Bacteria"/>
</dbReference>
<dbReference type="NCBIfam" id="TIGR03923">
    <property type="entry name" value="T7SS_EccE"/>
    <property type="match status" value="1"/>
</dbReference>
<keyword evidence="5 8" id="KW-1133">Transmembrane helix</keyword>
<accession>D0LD07</accession>
<evidence type="ECO:0000256" key="6">
    <source>
        <dbReference type="ARBA" id="ARBA00023136"/>
    </source>
</evidence>
<feature type="domain" description="Type VII secretion system protein EccE" evidence="9">
    <location>
        <begin position="209"/>
        <end position="302"/>
    </location>
</feature>
<dbReference type="EMBL" id="CP001802">
    <property type="protein sequence ID" value="ACY22500.1"/>
    <property type="molecule type" value="Genomic_DNA"/>
</dbReference>
<evidence type="ECO:0000256" key="8">
    <source>
        <dbReference type="SAM" id="Phobius"/>
    </source>
</evidence>
<comment type="subcellular location">
    <subcellularLocation>
        <location evidence="1">Cell membrane</location>
    </subcellularLocation>
</comment>
<dbReference type="RefSeq" id="WP_012835016.1">
    <property type="nucleotide sequence ID" value="NC_013441.1"/>
</dbReference>
<dbReference type="KEGG" id="gbr:Gbro_3296"/>
<evidence type="ECO:0000313" key="11">
    <source>
        <dbReference type="Proteomes" id="UP000001219"/>
    </source>
</evidence>
<evidence type="ECO:0000256" key="4">
    <source>
        <dbReference type="ARBA" id="ARBA00022692"/>
    </source>
</evidence>
<comment type="similarity">
    <text evidence="2">Belongs to the EccE family.</text>
</comment>
<keyword evidence="4 8" id="KW-0812">Transmembrane</keyword>
<feature type="region of interest" description="Disordered" evidence="7">
    <location>
        <begin position="1"/>
        <end position="21"/>
    </location>
</feature>
<keyword evidence="3" id="KW-1003">Cell membrane</keyword>
<evidence type="ECO:0000313" key="10">
    <source>
        <dbReference type="EMBL" id="ACY22500.1"/>
    </source>
</evidence>
<proteinExistence type="inferred from homology"/>
<evidence type="ECO:0000256" key="7">
    <source>
        <dbReference type="SAM" id="MobiDB-lite"/>
    </source>
</evidence>
<dbReference type="InterPro" id="IPR021368">
    <property type="entry name" value="T7SS_EccE"/>
</dbReference>
<keyword evidence="11" id="KW-1185">Reference proteome</keyword>
<dbReference type="InterPro" id="IPR050051">
    <property type="entry name" value="EccE_dom"/>
</dbReference>
<feature type="compositionally biased region" description="Polar residues" evidence="7">
    <location>
        <begin position="1"/>
        <end position="10"/>
    </location>
</feature>
<evidence type="ECO:0000256" key="2">
    <source>
        <dbReference type="ARBA" id="ARBA00007759"/>
    </source>
</evidence>
<dbReference type="STRING" id="526226.Gbro_3296"/>
<organism evidence="10 11">
    <name type="scientific">Gordonia bronchialis (strain ATCC 25592 / DSM 43247 / BCRC 13721 / JCM 3198 / KCTC 3076 / NBRC 16047 / NCTC 10667)</name>
    <name type="common">Rhodococcus bronchialis</name>
    <dbReference type="NCBI Taxonomy" id="526226"/>
    <lineage>
        <taxon>Bacteria</taxon>
        <taxon>Bacillati</taxon>
        <taxon>Actinomycetota</taxon>
        <taxon>Actinomycetes</taxon>
        <taxon>Mycobacteriales</taxon>
        <taxon>Gordoniaceae</taxon>
        <taxon>Gordonia</taxon>
    </lineage>
</organism>
<dbReference type="HOGENOM" id="CLU_022654_0_0_11"/>
<evidence type="ECO:0000259" key="9">
    <source>
        <dbReference type="Pfam" id="PF11203"/>
    </source>
</evidence>
<protein>
    <recommendedName>
        <fullName evidence="9">Type VII secretion system protein EccE domain-containing protein</fullName>
    </recommendedName>
</protein>
<gene>
    <name evidence="10" type="ordered locus">Gbro_3296</name>
</gene>
<reference evidence="11" key="1">
    <citation type="submission" date="2009-10" db="EMBL/GenBank/DDBJ databases">
        <title>The complete chromosome of Gordonia bronchialis DSM 43247.</title>
        <authorList>
            <consortium name="US DOE Joint Genome Institute (JGI-PGF)"/>
            <person name="Lucas S."/>
            <person name="Copeland A."/>
            <person name="Lapidus A."/>
            <person name="Glavina del Rio T."/>
            <person name="Dalin E."/>
            <person name="Tice H."/>
            <person name="Bruce D."/>
            <person name="Goodwin L."/>
            <person name="Pitluck S."/>
            <person name="Kyrpides N."/>
            <person name="Mavromatis K."/>
            <person name="Ivanova N."/>
            <person name="Ovchinnikova G."/>
            <person name="Saunders E."/>
            <person name="Brettin T."/>
            <person name="Detter J.C."/>
            <person name="Han C."/>
            <person name="Larimer F."/>
            <person name="Land M."/>
            <person name="Hauser L."/>
            <person name="Markowitz V."/>
            <person name="Cheng J.-F."/>
            <person name="Hugenholtz P."/>
            <person name="Woyke T."/>
            <person name="Wu D."/>
            <person name="Jando M."/>
            <person name="Schneider S."/>
            <person name="Goeker M."/>
            <person name="Klenk H.-P."/>
            <person name="Eisen J.A."/>
        </authorList>
    </citation>
    <scope>NUCLEOTIDE SEQUENCE [LARGE SCALE GENOMIC DNA]</scope>
    <source>
        <strain evidence="11">ATCC 25592 / DSM 43247 / BCRC 13721 / JCM 3198 / KCTC 3076 / NBRC 16047 / NCTC 10667</strain>
    </source>
</reference>
<evidence type="ECO:0000256" key="1">
    <source>
        <dbReference type="ARBA" id="ARBA00004236"/>
    </source>
</evidence>
<dbReference type="GO" id="GO:0005886">
    <property type="term" value="C:plasma membrane"/>
    <property type="evidence" value="ECO:0007669"/>
    <property type="project" value="UniProtKB-SubCell"/>
</dbReference>
<evidence type="ECO:0000256" key="5">
    <source>
        <dbReference type="ARBA" id="ARBA00022989"/>
    </source>
</evidence>
<sequence length="586" mass="61326">MFAQQTTAGSPRSGHRRGAGSRPRMTLASVVLIEMILASGIVVWTIIGTTWGASVMAVAAVVSMSIVPVGDGGSVAARAGRRLSYRWTRLRRRAAETAPAPFDIPIATRDRARFTGRPAETIGARWDGRTLVTVLRVDPGEEVPTFLTPAGAQPAVAAGQSVPIDVLAECISPYDIRLSSVEIISHGLRTRGYGPVTATYQRTLGPLPATAQRSVFVVIRLDPLDCPDAVARRGGGATGALRTATIATRRVAKRLTEHGLRVAILAAADITAVDTFLLDGASVGTAAEQWDSVRVGGLRMRSAAIDPGALATALDTVWSHPSASTTVTIRLRRNDNDDLEISGLVRFTDVDGRTPPPSWPPALRPLDGRQFDALTRSLPVATSPRVDRTIGSLTGSRATTAAGSLCVPAAGCGQLIGADRTGRAVALRLAGPGVPSVMVAADLPLLIQVVLRSVAVGISVVIHTDRPNRWASTISVVGDPGALALSTDRARPRGPVIMAVVDGSPRPPATPGVTVLTAVAPGTGPDRLTGDAVLLLRQNPRAPQDISVMTTTAEYGVTMVATPDEWRLIAPAERSVTDNVTAPIRL</sequence>
<dbReference type="AlphaFoldDB" id="D0LD07"/>
<keyword evidence="6 8" id="KW-0472">Membrane</keyword>
<dbReference type="Pfam" id="PF11203">
    <property type="entry name" value="EccE"/>
    <property type="match status" value="1"/>
</dbReference>
<reference evidence="10 11" key="2">
    <citation type="journal article" date="2010" name="Stand. Genomic Sci.">
        <title>Complete genome sequence of Gordonia bronchialis type strain (3410).</title>
        <authorList>
            <person name="Ivanova N."/>
            <person name="Sikorski J."/>
            <person name="Jando M."/>
            <person name="Lapidus A."/>
            <person name="Nolan M."/>
            <person name="Lucas S."/>
            <person name="Del Rio T.G."/>
            <person name="Tice H."/>
            <person name="Copeland A."/>
            <person name="Cheng J.F."/>
            <person name="Chen F."/>
            <person name="Bruce D."/>
            <person name="Goodwin L."/>
            <person name="Pitluck S."/>
            <person name="Mavromatis K."/>
            <person name="Ovchinnikova G."/>
            <person name="Pati A."/>
            <person name="Chen A."/>
            <person name="Palaniappan K."/>
            <person name="Land M."/>
            <person name="Hauser L."/>
            <person name="Chang Y.J."/>
            <person name="Jeffries C.D."/>
            <person name="Chain P."/>
            <person name="Saunders E."/>
            <person name="Han C."/>
            <person name="Detter J.C."/>
            <person name="Brettin T."/>
            <person name="Rohde M."/>
            <person name="Goker M."/>
            <person name="Bristow J."/>
            <person name="Eisen J.A."/>
            <person name="Markowitz V."/>
            <person name="Hugenholtz P."/>
            <person name="Klenk H.P."/>
            <person name="Kyrpides N.C."/>
        </authorList>
    </citation>
    <scope>NUCLEOTIDE SEQUENCE [LARGE SCALE GENOMIC DNA]</scope>
    <source>
        <strain evidence="11">ATCC 25592 / DSM 43247 / BCRC 13721 / JCM 3198 / KCTC 3076 / NBRC 16047 / NCTC 10667</strain>
    </source>
</reference>
<feature type="transmembrane region" description="Helical" evidence="8">
    <location>
        <begin position="25"/>
        <end position="47"/>
    </location>
</feature>
<evidence type="ECO:0000256" key="3">
    <source>
        <dbReference type="ARBA" id="ARBA00022475"/>
    </source>
</evidence>
<name>D0LD07_GORB4</name>